<evidence type="ECO:0000256" key="5">
    <source>
        <dbReference type="ARBA" id="ARBA00022889"/>
    </source>
</evidence>
<reference evidence="14" key="2">
    <citation type="submission" date="2025-08" db="UniProtKB">
        <authorList>
            <consortium name="Ensembl"/>
        </authorList>
    </citation>
    <scope>IDENTIFICATION</scope>
</reference>
<dbReference type="GO" id="GO:0007043">
    <property type="term" value="P:cell-cell junction assembly"/>
    <property type="evidence" value="ECO:0007669"/>
    <property type="project" value="TreeGrafter"/>
</dbReference>
<dbReference type="PANTHER" id="PTHR24027">
    <property type="entry name" value="CADHERIN-23"/>
    <property type="match status" value="1"/>
</dbReference>
<dbReference type="GO" id="GO:0007156">
    <property type="term" value="P:homophilic cell adhesion via plasma membrane adhesion molecules"/>
    <property type="evidence" value="ECO:0007669"/>
    <property type="project" value="InterPro"/>
</dbReference>
<feature type="region of interest" description="Disordered" evidence="11">
    <location>
        <begin position="148"/>
        <end position="187"/>
    </location>
</feature>
<feature type="region of interest" description="Disordered" evidence="11">
    <location>
        <begin position="274"/>
        <end position="313"/>
    </location>
</feature>
<organism evidence="14 15">
    <name type="scientific">Gouania willdenowi</name>
    <name type="common">Blunt-snouted clingfish</name>
    <name type="synonym">Lepadogaster willdenowi</name>
    <dbReference type="NCBI Taxonomy" id="441366"/>
    <lineage>
        <taxon>Eukaryota</taxon>
        <taxon>Metazoa</taxon>
        <taxon>Chordata</taxon>
        <taxon>Craniata</taxon>
        <taxon>Vertebrata</taxon>
        <taxon>Euteleostomi</taxon>
        <taxon>Actinopterygii</taxon>
        <taxon>Neopterygii</taxon>
        <taxon>Teleostei</taxon>
        <taxon>Neoteleostei</taxon>
        <taxon>Acanthomorphata</taxon>
        <taxon>Ovalentaria</taxon>
        <taxon>Blenniimorphae</taxon>
        <taxon>Blenniiformes</taxon>
        <taxon>Gobiesocoidei</taxon>
        <taxon>Gobiesocidae</taxon>
        <taxon>Gobiesocinae</taxon>
        <taxon>Gouania</taxon>
    </lineage>
</organism>
<dbReference type="InterPro" id="IPR027397">
    <property type="entry name" value="Catenin-bd_sf"/>
</dbReference>
<feature type="compositionally biased region" description="Polar residues" evidence="11">
    <location>
        <begin position="1256"/>
        <end position="1276"/>
    </location>
</feature>
<dbReference type="OrthoDB" id="6079678at2759"/>
<dbReference type="GO" id="GO:0016477">
    <property type="term" value="P:cell migration"/>
    <property type="evidence" value="ECO:0007669"/>
    <property type="project" value="TreeGrafter"/>
</dbReference>
<evidence type="ECO:0000256" key="2">
    <source>
        <dbReference type="ARBA" id="ARBA00022692"/>
    </source>
</evidence>
<dbReference type="FunFam" id="2.60.40.60:FF:000009">
    <property type="entry name" value="Cadherin 24"/>
    <property type="match status" value="1"/>
</dbReference>
<evidence type="ECO:0000313" key="15">
    <source>
        <dbReference type="Proteomes" id="UP000694680"/>
    </source>
</evidence>
<accession>A0A8C5H3W9</accession>
<evidence type="ECO:0000256" key="3">
    <source>
        <dbReference type="ARBA" id="ARBA00022737"/>
    </source>
</evidence>
<keyword evidence="5 9" id="KW-0130">Cell adhesion</keyword>
<evidence type="ECO:0000256" key="6">
    <source>
        <dbReference type="ARBA" id="ARBA00022989"/>
    </source>
</evidence>
<gene>
    <name evidence="14" type="primary">cdh24</name>
</gene>
<feature type="domain" description="Cadherin" evidence="13">
    <location>
        <begin position="806"/>
        <end position="911"/>
    </location>
</feature>
<proteinExistence type="predicted"/>
<dbReference type="Gene3D" id="4.10.900.10">
    <property type="entry name" value="TCF3-CBD (Catenin binding domain)"/>
    <property type="match status" value="1"/>
</dbReference>
<dbReference type="Proteomes" id="UP000694680">
    <property type="component" value="Chromosome 17"/>
</dbReference>
<dbReference type="PROSITE" id="PS50268">
    <property type="entry name" value="CADHERIN_2"/>
    <property type="match status" value="5"/>
</dbReference>
<keyword evidence="6" id="KW-1133">Transmembrane helix</keyword>
<feature type="domain" description="Cadherin" evidence="13">
    <location>
        <begin position="693"/>
        <end position="805"/>
    </location>
</feature>
<dbReference type="FunFam" id="2.60.40.60:FF:000017">
    <property type="entry name" value="Cadherin 24"/>
    <property type="match status" value="1"/>
</dbReference>
<keyword evidence="4 8" id="KW-0106">Calcium</keyword>
<evidence type="ECO:0000256" key="1">
    <source>
        <dbReference type="ARBA" id="ARBA00004251"/>
    </source>
</evidence>
<dbReference type="GO" id="GO:0016342">
    <property type="term" value="C:catenin complex"/>
    <property type="evidence" value="ECO:0007669"/>
    <property type="project" value="TreeGrafter"/>
</dbReference>
<feature type="compositionally biased region" description="Polar residues" evidence="11">
    <location>
        <begin position="46"/>
        <end position="59"/>
    </location>
</feature>
<dbReference type="GO" id="GO:0016339">
    <property type="term" value="P:calcium-dependent cell-cell adhesion via plasma membrane cell adhesion molecules"/>
    <property type="evidence" value="ECO:0007669"/>
    <property type="project" value="TreeGrafter"/>
</dbReference>
<evidence type="ECO:0000256" key="7">
    <source>
        <dbReference type="ARBA" id="ARBA00023136"/>
    </source>
</evidence>
<dbReference type="FunFam" id="4.10.900.10:FF:000015">
    <property type="entry name" value="Cadherin 24, type 2b"/>
    <property type="match status" value="1"/>
</dbReference>
<dbReference type="GO" id="GO:0002009">
    <property type="term" value="P:morphogenesis of an epithelium"/>
    <property type="evidence" value="ECO:0007669"/>
    <property type="project" value="UniProtKB-ARBA"/>
</dbReference>
<evidence type="ECO:0000256" key="8">
    <source>
        <dbReference type="PROSITE-ProRule" id="PRU00043"/>
    </source>
</evidence>
<evidence type="ECO:0000256" key="4">
    <source>
        <dbReference type="ARBA" id="ARBA00022837"/>
    </source>
</evidence>
<keyword evidence="12" id="KW-0732">Signal</keyword>
<dbReference type="GO" id="GO:0045296">
    <property type="term" value="F:cadherin binding"/>
    <property type="evidence" value="ECO:0007669"/>
    <property type="project" value="TreeGrafter"/>
</dbReference>
<evidence type="ECO:0000256" key="9">
    <source>
        <dbReference type="RuleBase" id="RU003318"/>
    </source>
</evidence>
<evidence type="ECO:0000256" key="11">
    <source>
        <dbReference type="SAM" id="MobiDB-lite"/>
    </source>
</evidence>
<feature type="compositionally biased region" description="Basic and acidic residues" evidence="11">
    <location>
        <begin position="1550"/>
        <end position="1560"/>
    </location>
</feature>
<feature type="region of interest" description="Disordered" evidence="11">
    <location>
        <begin position="1538"/>
        <end position="1565"/>
    </location>
</feature>
<dbReference type="InterPro" id="IPR002126">
    <property type="entry name" value="Cadherin-like_dom"/>
</dbReference>
<feature type="chain" id="PRO_5034195142" description="Cadherin domain-containing protein" evidence="12">
    <location>
        <begin position="22"/>
        <end position="1623"/>
    </location>
</feature>
<dbReference type="GO" id="GO:0005912">
    <property type="term" value="C:adherens junction"/>
    <property type="evidence" value="ECO:0007669"/>
    <property type="project" value="TreeGrafter"/>
</dbReference>
<dbReference type="PANTHER" id="PTHR24027:SF272">
    <property type="entry name" value="CADHERIN-24"/>
    <property type="match status" value="1"/>
</dbReference>
<name>A0A8C5H3W9_GOUWI</name>
<feature type="region of interest" description="Disordered" evidence="11">
    <location>
        <begin position="35"/>
        <end position="59"/>
    </location>
</feature>
<dbReference type="FunFam" id="2.60.40.60:FF:000008">
    <property type="entry name" value="Cadherin 24"/>
    <property type="match status" value="1"/>
</dbReference>
<feature type="region of interest" description="Disordered" evidence="11">
    <location>
        <begin position="1582"/>
        <end position="1623"/>
    </location>
</feature>
<feature type="domain" description="Cadherin" evidence="13">
    <location>
        <begin position="911"/>
        <end position="1013"/>
    </location>
</feature>
<dbReference type="GO" id="GO:0044331">
    <property type="term" value="P:cell-cell adhesion mediated by cadherin"/>
    <property type="evidence" value="ECO:0007669"/>
    <property type="project" value="TreeGrafter"/>
</dbReference>
<reference evidence="14" key="3">
    <citation type="submission" date="2025-09" db="UniProtKB">
        <authorList>
            <consortium name="Ensembl"/>
        </authorList>
    </citation>
    <scope>IDENTIFICATION</scope>
</reference>
<evidence type="ECO:0000256" key="10">
    <source>
        <dbReference type="RuleBase" id="RU004357"/>
    </source>
</evidence>
<dbReference type="SUPFAM" id="SSF49313">
    <property type="entry name" value="Cadherin-like"/>
    <property type="match status" value="5"/>
</dbReference>
<dbReference type="GO" id="GO:0005509">
    <property type="term" value="F:calcium ion binding"/>
    <property type="evidence" value="ECO:0007669"/>
    <property type="project" value="UniProtKB-UniRule"/>
</dbReference>
<dbReference type="SMART" id="SM00112">
    <property type="entry name" value="CA"/>
    <property type="match status" value="5"/>
</dbReference>
<evidence type="ECO:0000256" key="12">
    <source>
        <dbReference type="SAM" id="SignalP"/>
    </source>
</evidence>
<dbReference type="Gene3D" id="2.60.40.60">
    <property type="entry name" value="Cadherins"/>
    <property type="match status" value="5"/>
</dbReference>
<dbReference type="GO" id="GO:0034332">
    <property type="term" value="P:adherens junction organization"/>
    <property type="evidence" value="ECO:0007669"/>
    <property type="project" value="TreeGrafter"/>
</dbReference>
<evidence type="ECO:0000259" key="13">
    <source>
        <dbReference type="PROSITE" id="PS50268"/>
    </source>
</evidence>
<dbReference type="InterPro" id="IPR039808">
    <property type="entry name" value="Cadherin"/>
</dbReference>
<dbReference type="FunFam" id="2.60.40.60:FF:000373">
    <property type="entry name" value="Ventral neural cadherin"/>
    <property type="match status" value="1"/>
</dbReference>
<reference evidence="14" key="1">
    <citation type="submission" date="2020-06" db="EMBL/GenBank/DDBJ databases">
        <authorList>
            <consortium name="Wellcome Sanger Institute Data Sharing"/>
        </authorList>
    </citation>
    <scope>NUCLEOTIDE SEQUENCE [LARGE SCALE GENOMIC DNA]</scope>
</reference>
<dbReference type="FunFam" id="2.60.40.60:FF:000200">
    <property type="entry name" value="Cadherin 24, type 2b"/>
    <property type="match status" value="1"/>
</dbReference>
<dbReference type="Pfam" id="PF01049">
    <property type="entry name" value="CADH_Y-type_LIR"/>
    <property type="match status" value="1"/>
</dbReference>
<keyword evidence="2 9" id="KW-0812">Transmembrane</keyword>
<dbReference type="PRINTS" id="PR00205">
    <property type="entry name" value="CADHERIN"/>
</dbReference>
<feature type="compositionally biased region" description="Basic and acidic residues" evidence="11">
    <location>
        <begin position="1392"/>
        <end position="1402"/>
    </location>
</feature>
<evidence type="ECO:0000313" key="14">
    <source>
        <dbReference type="Ensembl" id="ENSGWIP00000039196.1"/>
    </source>
</evidence>
<dbReference type="CTD" id="100007192"/>
<feature type="region of interest" description="Disordered" evidence="11">
    <location>
        <begin position="1344"/>
        <end position="1407"/>
    </location>
</feature>
<dbReference type="InterPro" id="IPR000233">
    <property type="entry name" value="Cadherin_Y-type_LIR"/>
</dbReference>
<dbReference type="InterPro" id="IPR020894">
    <property type="entry name" value="Cadherin_CS"/>
</dbReference>
<feature type="region of interest" description="Disordered" evidence="11">
    <location>
        <begin position="1234"/>
        <end position="1311"/>
    </location>
</feature>
<dbReference type="Pfam" id="PF00028">
    <property type="entry name" value="Cadherin"/>
    <property type="match status" value="5"/>
</dbReference>
<sequence>MITRNVLPLVLLCVWQGLSAGAMVGKSERRRGVGGLHSLKLGESRSAGQRDTNIGSNVTPRNLISHEQVSESGFIPYSKILQSRPSSSIANRVRQAFKPKREVDSVIKKEVNSHVLSQDTKKFKNATKNLENSKPGRSEKVLNIHHKPDLHSNKTRFKSSVRLRSRPDSSVHTTGVPERISSTDSNRKLNLTGNYGGLKLLSKENLVRIINSQMQSAQTISFVSKSSRSRKRDLIDINHALFEAPKVQRPDMAVTQSHAELDNQTAFPYASPVTTLDINRDHGPETRNNPLSGDKPALGKGLDNLGIQGSDSADSKSKHLIRLLSTPRSEVNLSPEKELMMSQTELPFALTKHLPLYVPSETNESLSVLTMQPLGVRPGNRVANSHQEPLTESAQSAQTEISTARYPADEDNKLVNSTHVLRLHRAAGWSHDVKNTETQAVDVENEKGLVFEEIESKMEDEVPDSTDQKGSRSRSRRSWIWNQFFVIEEYAGPEPVLIGRLHTDMDRNDGRTKYVLQGDGAGSVFVIDDKTGNIHVTKPLDREEKDEYRLIATATDKQTNRALEPSSEFIIRVQDINDNPPVFEAGPYSATVPEMANIGTSIIQVTATDADDPTYGNSARLVYTLVQGQQYFSVDPQTGILRTAVPDMDREAQDQYMVLLQAKDMGGHLGGLSGTTTVTVKLTDVNDNPPRFTQSMWSFSVSELAIPGAEIGRISATDADLGENARLDYTILEGETGDTFNITGVNQEAVITLNKAVDYESRSSYSFSVEVLNPIVDPRFLRRGPFKDRASIRVAVLDADEPPRFSRNRYHMDVSENCPPACTVGRVSAVDPDTGLTNNIRFSIDPQSDPEALFRITPDTGLITTAMILDREREHWHNITVIATQRDNPGQVSRVLVAIETLDLNDNAPELDRQYTTAMCDSSSIGQVVQVLRAIDRDEGGNDSTVYFSIPPESSAARNFSVRDSGGPTASLVLLSQLQPHSRSSTLTLYVPLVLRDGTSGLTSTGTVTVSVCPCLRGGARAGEKDNDKQLEGEWDWEREAVCLPQQSTLPSPGLSTAALLAILACVATLLAVSALSLSLRRQKRDSLSPLEEDDVRENIITYDDEGGGEADTAAFDIAALQSAPHSSRARSYRTLDSRNVRYSHRAQEKSHTYSWAQNQGLDQNYAGPGGPLYGRLCYSSHTLPVLRRTPGGGFEPGLAELAYRFSGGQPDHSLVIQNQAAMVGPMESGAVYVTPNDLSNGSRTGSRTGSRDGTAPQSGVSTSDGGTPRTNNSQERGGGAGTASNCTEGSNDDKVNGSQDVDWVQPETLPREHNLVMTRSGSIAGPGHSGWVCDSATLPIPGRKASRVGSSPKLTSASLNVSDTGGGGNRNGGSSTEGQQRAGGRNYATVRHGEVSGKRDYPGTLGRGGLEMGSNFVVARPDRENGGIALAGSPSVYPEQAAFIGDWQDQVGLGGYVLGRRDITPQLLPFPGQPRGAYAGVMGIGPNWVPGIETVRGGPSLALRVGEFLRLRLAQVTFDPSQPPYDSVQVYGLEGTGSRAGSLSSLESEGEKESEKEDWGAGLDEWGPQFEKLARLFKDREKERDEMEKVEEGAYKEMEKKEEHEQQEKTEGGEVTEGEEKE</sequence>
<dbReference type="PROSITE" id="PS00232">
    <property type="entry name" value="CADHERIN_1"/>
    <property type="match status" value="1"/>
</dbReference>
<comment type="subcellular location">
    <subcellularLocation>
        <location evidence="1 9">Cell membrane</location>
        <topology evidence="1 9">Single-pass type I membrane protein</topology>
    </subcellularLocation>
</comment>
<keyword evidence="7" id="KW-0472">Membrane</keyword>
<dbReference type="CDD" id="cd11304">
    <property type="entry name" value="Cadherin_repeat"/>
    <property type="match status" value="5"/>
</dbReference>
<keyword evidence="15" id="KW-1185">Reference proteome</keyword>
<comment type="function">
    <text evidence="10">Cadherins are calcium-dependent cell adhesion proteins.</text>
</comment>
<feature type="compositionally biased region" description="Basic residues" evidence="11">
    <location>
        <begin position="153"/>
        <end position="164"/>
    </location>
</feature>
<feature type="compositionally biased region" description="Low complexity" evidence="11">
    <location>
        <begin position="1242"/>
        <end position="1255"/>
    </location>
</feature>
<feature type="compositionally biased region" description="Polar residues" evidence="11">
    <location>
        <begin position="1349"/>
        <end position="1364"/>
    </location>
</feature>
<dbReference type="GO" id="GO:0000902">
    <property type="term" value="P:cell morphogenesis"/>
    <property type="evidence" value="ECO:0007669"/>
    <property type="project" value="TreeGrafter"/>
</dbReference>
<dbReference type="Ensembl" id="ENSGWIT00000042631.1">
    <property type="protein sequence ID" value="ENSGWIP00000039196.1"/>
    <property type="gene ID" value="ENSGWIG00000019944.1"/>
</dbReference>
<dbReference type="GO" id="GO:0008013">
    <property type="term" value="F:beta-catenin binding"/>
    <property type="evidence" value="ECO:0007669"/>
    <property type="project" value="TreeGrafter"/>
</dbReference>
<feature type="domain" description="Cadherin" evidence="13">
    <location>
        <begin position="584"/>
        <end position="692"/>
    </location>
</feature>
<keyword evidence="3" id="KW-0677">Repeat</keyword>
<dbReference type="InterPro" id="IPR015919">
    <property type="entry name" value="Cadherin-like_sf"/>
</dbReference>
<feature type="signal peptide" evidence="12">
    <location>
        <begin position="1"/>
        <end position="21"/>
    </location>
</feature>
<protein>
    <recommendedName>
        <fullName evidence="13">Cadherin domain-containing protein</fullName>
    </recommendedName>
</protein>
<feature type="domain" description="Cadherin" evidence="13">
    <location>
        <begin position="503"/>
        <end position="583"/>
    </location>
</feature>